<sequence length="101" mass="12337">MFGNYVISTFEIILYFGLFKCRKLFFSFLFLNPYMKRRLFKIIHEYKLLSRYIGRYSSELGILRTISWVSFESFRSVFCFAVYIFFLLSVFQIKNYQFISS</sequence>
<dbReference type="AlphaFoldDB" id="A0A8D8WR64"/>
<feature type="transmembrane region" description="Helical" evidence="1">
    <location>
        <begin position="74"/>
        <end position="93"/>
    </location>
</feature>
<feature type="transmembrane region" description="Helical" evidence="1">
    <location>
        <begin position="12"/>
        <end position="31"/>
    </location>
</feature>
<reference evidence="2" key="1">
    <citation type="submission" date="2021-05" db="EMBL/GenBank/DDBJ databases">
        <authorList>
            <person name="Alioto T."/>
            <person name="Alioto T."/>
            <person name="Gomez Garrido J."/>
        </authorList>
    </citation>
    <scope>NUCLEOTIDE SEQUENCE</scope>
</reference>
<dbReference type="EMBL" id="HBUF01221289">
    <property type="protein sequence ID" value="CAG6669523.1"/>
    <property type="molecule type" value="Transcribed_RNA"/>
</dbReference>
<organism evidence="2">
    <name type="scientific">Cacopsylla melanoneura</name>
    <dbReference type="NCBI Taxonomy" id="428564"/>
    <lineage>
        <taxon>Eukaryota</taxon>
        <taxon>Metazoa</taxon>
        <taxon>Ecdysozoa</taxon>
        <taxon>Arthropoda</taxon>
        <taxon>Hexapoda</taxon>
        <taxon>Insecta</taxon>
        <taxon>Pterygota</taxon>
        <taxon>Neoptera</taxon>
        <taxon>Paraneoptera</taxon>
        <taxon>Hemiptera</taxon>
        <taxon>Sternorrhyncha</taxon>
        <taxon>Psylloidea</taxon>
        <taxon>Psyllidae</taxon>
        <taxon>Psyllinae</taxon>
        <taxon>Cacopsylla</taxon>
    </lineage>
</organism>
<accession>A0A8D8WR64</accession>
<protein>
    <submittedName>
        <fullName evidence="2">Uncharacterized protein</fullName>
    </submittedName>
</protein>
<keyword evidence="1" id="KW-0812">Transmembrane</keyword>
<evidence type="ECO:0000256" key="1">
    <source>
        <dbReference type="SAM" id="Phobius"/>
    </source>
</evidence>
<keyword evidence="1" id="KW-1133">Transmembrane helix</keyword>
<keyword evidence="1" id="KW-0472">Membrane</keyword>
<evidence type="ECO:0000313" key="2">
    <source>
        <dbReference type="EMBL" id="CAG6669523.1"/>
    </source>
</evidence>
<proteinExistence type="predicted"/>
<name>A0A8D8WR64_9HEMI</name>